<dbReference type="AlphaFoldDB" id="A0A101AEQ0"/>
<dbReference type="RefSeq" id="WP_064394046.1">
    <property type="nucleotide sequence ID" value="NZ_LQIR01000001.1"/>
</dbReference>
<keyword evidence="1" id="KW-0328">Glycosyltransferase</keyword>
<organism evidence="4 5">
    <name type="scientific">Mycobacterium lehmannii</name>
    <dbReference type="NCBI Taxonomy" id="2048550"/>
    <lineage>
        <taxon>Bacteria</taxon>
        <taxon>Bacillati</taxon>
        <taxon>Actinomycetota</taxon>
        <taxon>Actinomycetes</taxon>
        <taxon>Mycobacteriales</taxon>
        <taxon>Mycobacteriaceae</taxon>
        <taxon>Mycobacterium</taxon>
    </lineage>
</organism>
<dbReference type="Gene3D" id="3.40.50.2000">
    <property type="entry name" value="Glycogen Phosphorylase B"/>
    <property type="match status" value="2"/>
</dbReference>
<dbReference type="SUPFAM" id="SSF53756">
    <property type="entry name" value="UDP-Glycosyltransferase/glycogen phosphorylase"/>
    <property type="match status" value="1"/>
</dbReference>
<dbReference type="EMBL" id="LQIR01000001">
    <property type="protein sequence ID" value="KUI21252.1"/>
    <property type="molecule type" value="Genomic_DNA"/>
</dbReference>
<keyword evidence="5" id="KW-1185">Reference proteome</keyword>
<evidence type="ECO:0000259" key="3">
    <source>
        <dbReference type="Pfam" id="PF13579"/>
    </source>
</evidence>
<dbReference type="CDD" id="cd03801">
    <property type="entry name" value="GT4_PimA-like"/>
    <property type="match status" value="1"/>
</dbReference>
<dbReference type="InterPro" id="IPR028098">
    <property type="entry name" value="Glyco_trans_4-like_N"/>
</dbReference>
<proteinExistence type="predicted"/>
<name>A0A101AEQ0_9MYCO</name>
<accession>A0A101AEQ0</accession>
<sequence>MSKRPILLVEFSPSGGLFQFAMQLGDALAATGEQVELLTGPEPELSATQPGCTVRPVLPTWHPKDGADGAPTSRVLRIARRGWRAAKLMLAWVVLGWYLVRIRPRAVLWSHWRFSFEPLFVVLIAAVLRNVTLGIVAHEPLPRSDAKNTSRPKSGRFFSFAFGAAWRRMDVAFTLGPQTRNLVLEHWRPRGEVVVIPHGDERVLGVGPAVARVADTAPVALFFGTWSTRKGIHVLLDAFALVLKSLPEARLILAGAVDAAVDLDALLARADEIGNIDARPGYVAVDEVSSLFSSVRLVATPYLQAAQSGVAHLAYTFARPVVATAIGDIPQVVKDGKTGLLVRPNNREELADAMLVLLRDAQRADDMGAAGQRSVAGAWETAAMRVSEALGRCRPWVPESK</sequence>
<evidence type="ECO:0000313" key="5">
    <source>
        <dbReference type="Proteomes" id="UP000053707"/>
    </source>
</evidence>
<gene>
    <name evidence="4" type="ORF">AU192_12575</name>
</gene>
<reference evidence="4 5" key="1">
    <citation type="submission" date="2016-01" db="EMBL/GenBank/DDBJ databases">
        <authorList>
            <consortium name="TB Trials Study Group"/>
            <person name="Sutton G."/>
            <person name="Brinkac L."/>
            <person name="Sanka R."/>
            <person name="Adams M."/>
            <person name="Lau E.L."/>
            <person name="Macaden R."/>
            <person name="Grewal H.M.S."/>
        </authorList>
    </citation>
    <scope>NUCLEOTIDE SEQUENCE [LARGE SCALE GENOMIC DNA]</scope>
    <source>
        <strain evidence="4 5">IS-1744</strain>
    </source>
</reference>
<keyword evidence="2 4" id="KW-0808">Transferase</keyword>
<comment type="caution">
    <text evidence="4">The sequence shown here is derived from an EMBL/GenBank/DDBJ whole genome shotgun (WGS) entry which is preliminary data.</text>
</comment>
<dbReference type="Pfam" id="PF13692">
    <property type="entry name" value="Glyco_trans_1_4"/>
    <property type="match status" value="1"/>
</dbReference>
<dbReference type="GO" id="GO:0016757">
    <property type="term" value="F:glycosyltransferase activity"/>
    <property type="evidence" value="ECO:0007669"/>
    <property type="project" value="UniProtKB-KW"/>
</dbReference>
<feature type="domain" description="Glycosyltransferase subfamily 4-like N-terminal" evidence="3">
    <location>
        <begin position="15"/>
        <end position="199"/>
    </location>
</feature>
<evidence type="ECO:0000256" key="2">
    <source>
        <dbReference type="ARBA" id="ARBA00022679"/>
    </source>
</evidence>
<evidence type="ECO:0000313" key="4">
    <source>
        <dbReference type="EMBL" id="KUI21252.1"/>
    </source>
</evidence>
<dbReference type="Pfam" id="PF13579">
    <property type="entry name" value="Glyco_trans_4_4"/>
    <property type="match status" value="1"/>
</dbReference>
<evidence type="ECO:0000256" key="1">
    <source>
        <dbReference type="ARBA" id="ARBA00022676"/>
    </source>
</evidence>
<dbReference type="PANTHER" id="PTHR12526">
    <property type="entry name" value="GLYCOSYLTRANSFERASE"/>
    <property type="match status" value="1"/>
</dbReference>
<dbReference type="Proteomes" id="UP000053707">
    <property type="component" value="Unassembled WGS sequence"/>
</dbReference>
<protein>
    <submittedName>
        <fullName evidence="4">Glycosyl transferase family 1</fullName>
    </submittedName>
</protein>
<dbReference type="PANTHER" id="PTHR12526:SF510">
    <property type="entry name" value="D-INOSITOL 3-PHOSPHATE GLYCOSYLTRANSFERASE"/>
    <property type="match status" value="1"/>
</dbReference>